<sequence>MLSTAKVVIVAVLKGVQLIYFWIEILMFYVLMRNEEQIFLF</sequence>
<keyword evidence="3" id="KW-1185">Reference proteome</keyword>
<dbReference type="Proteomes" id="UP000014174">
    <property type="component" value="Unassembled WGS sequence"/>
</dbReference>
<feature type="transmembrane region" description="Helical" evidence="1">
    <location>
        <begin position="7"/>
        <end position="31"/>
    </location>
</feature>
<accession>R9GM40</accession>
<evidence type="ECO:0000256" key="1">
    <source>
        <dbReference type="SAM" id="Phobius"/>
    </source>
</evidence>
<dbReference type="STRING" id="1150600.ADIARSV_3990"/>
<proteinExistence type="predicted"/>
<keyword evidence="1" id="KW-1133">Transmembrane helix</keyword>
<reference evidence="2 3" key="1">
    <citation type="journal article" date="2013" name="Genome Announc.">
        <title>Draft Genome Sequence of Arcticibacter svalbardensis Strain MN12-7T, a Member of the Family Sphingobacteriaceae Isolated from an Arctic Soil Sample.</title>
        <authorList>
            <person name="Shivaji S."/>
            <person name="Ara S."/>
            <person name="Prasad S."/>
            <person name="Manasa B.P."/>
            <person name="Begum Z."/>
            <person name="Singh A."/>
            <person name="Kumar Pinnaka A."/>
        </authorList>
    </citation>
    <scope>NUCLEOTIDE SEQUENCE [LARGE SCALE GENOMIC DNA]</scope>
    <source>
        <strain evidence="2 3">MN12-7</strain>
    </source>
</reference>
<gene>
    <name evidence="2" type="ORF">ADIARSV_3990</name>
</gene>
<keyword evidence="1" id="KW-0812">Transmembrane</keyword>
<comment type="caution">
    <text evidence="2">The sequence shown here is derived from an EMBL/GenBank/DDBJ whole genome shotgun (WGS) entry which is preliminary data.</text>
</comment>
<protein>
    <submittedName>
        <fullName evidence="2">Uncharacterized protein</fullName>
    </submittedName>
</protein>
<evidence type="ECO:0000313" key="3">
    <source>
        <dbReference type="Proteomes" id="UP000014174"/>
    </source>
</evidence>
<name>R9GM40_9SPHI</name>
<dbReference type="AlphaFoldDB" id="R9GM40"/>
<keyword evidence="1" id="KW-0472">Membrane</keyword>
<organism evidence="2 3">
    <name type="scientific">Arcticibacter svalbardensis MN12-7</name>
    <dbReference type="NCBI Taxonomy" id="1150600"/>
    <lineage>
        <taxon>Bacteria</taxon>
        <taxon>Pseudomonadati</taxon>
        <taxon>Bacteroidota</taxon>
        <taxon>Sphingobacteriia</taxon>
        <taxon>Sphingobacteriales</taxon>
        <taxon>Sphingobacteriaceae</taxon>
        <taxon>Arcticibacter</taxon>
    </lineage>
</organism>
<evidence type="ECO:0000313" key="2">
    <source>
        <dbReference type="EMBL" id="EOR92902.1"/>
    </source>
</evidence>
<dbReference type="EMBL" id="AQPN01000141">
    <property type="protein sequence ID" value="EOR92902.1"/>
    <property type="molecule type" value="Genomic_DNA"/>
</dbReference>